<dbReference type="Pfam" id="PF00625">
    <property type="entry name" value="Guanylate_kin"/>
    <property type="match status" value="1"/>
</dbReference>
<feature type="domain" description="Guanylate kinase-like" evidence="13">
    <location>
        <begin position="8"/>
        <end position="192"/>
    </location>
</feature>
<evidence type="ECO:0000256" key="11">
    <source>
        <dbReference type="ARBA" id="ARBA00048594"/>
    </source>
</evidence>
<name>A5IXZ9_MYCAP</name>
<keyword evidence="6 12" id="KW-0808">Transferase</keyword>
<dbReference type="CDD" id="cd00071">
    <property type="entry name" value="GMPK"/>
    <property type="match status" value="1"/>
</dbReference>
<keyword evidence="9 12" id="KW-0067">ATP-binding</keyword>
<dbReference type="SUPFAM" id="SSF52540">
    <property type="entry name" value="P-loop containing nucleoside triphosphate hydrolases"/>
    <property type="match status" value="1"/>
</dbReference>
<dbReference type="PROSITE" id="PS00856">
    <property type="entry name" value="GUANYLATE_KINASE_1"/>
    <property type="match status" value="1"/>
</dbReference>
<dbReference type="GO" id="GO:0005524">
    <property type="term" value="F:ATP binding"/>
    <property type="evidence" value="ECO:0007669"/>
    <property type="project" value="UniProtKB-UniRule"/>
</dbReference>
<dbReference type="PROSITE" id="PS50052">
    <property type="entry name" value="GUANYLATE_KINASE_2"/>
    <property type="match status" value="1"/>
</dbReference>
<keyword evidence="15" id="KW-1185">Reference proteome</keyword>
<evidence type="ECO:0000256" key="6">
    <source>
        <dbReference type="ARBA" id="ARBA00022679"/>
    </source>
</evidence>
<evidence type="ECO:0000256" key="12">
    <source>
        <dbReference type="HAMAP-Rule" id="MF_00328"/>
    </source>
</evidence>
<protein>
    <recommendedName>
        <fullName evidence="5 12">Guanylate kinase</fullName>
        <ecNumber evidence="4 12">2.7.4.8</ecNumber>
    </recommendedName>
    <alternativeName>
        <fullName evidence="10 12">GMP kinase</fullName>
    </alternativeName>
</protein>
<dbReference type="InterPro" id="IPR027417">
    <property type="entry name" value="P-loop_NTPase"/>
</dbReference>
<dbReference type="GeneID" id="93357968"/>
<dbReference type="InterPro" id="IPR020590">
    <property type="entry name" value="Guanylate_kinase_CS"/>
</dbReference>
<dbReference type="Gene3D" id="3.40.50.300">
    <property type="entry name" value="P-loop containing nucleotide triphosphate hydrolases"/>
    <property type="match status" value="1"/>
</dbReference>
<reference evidence="15" key="1">
    <citation type="journal article" date="2007" name="PLoS Genet.">
        <title>Being pathogenic, plastic, and sexual while living with a nearly minimal bacterial genome.</title>
        <authorList>
            <person name="Sirand-Pugnet P."/>
            <person name="Lartigue C."/>
            <person name="Marenda M."/>
            <person name="Jacob D."/>
            <person name="Barre A."/>
            <person name="Barbe V."/>
            <person name="Schenowitz C."/>
            <person name="Mangenot S."/>
            <person name="Couloux A."/>
            <person name="Segurens B."/>
            <person name="de Daruvar A."/>
            <person name="Blanchard A."/>
            <person name="Citti C."/>
        </authorList>
    </citation>
    <scope>NUCLEOTIDE SEQUENCE [LARGE SCALE GENOMIC DNA]</scope>
    <source>
        <strain evidence="15">PG2</strain>
    </source>
</reference>
<evidence type="ECO:0000256" key="5">
    <source>
        <dbReference type="ARBA" id="ARBA00016296"/>
    </source>
</evidence>
<proteinExistence type="inferred from homology"/>
<dbReference type="EC" id="2.7.4.8" evidence="4 12"/>
<keyword evidence="8 12" id="KW-0418">Kinase</keyword>
<comment type="similarity">
    <text evidence="3 12">Belongs to the guanylate kinase family.</text>
</comment>
<dbReference type="PANTHER" id="PTHR23117:SF13">
    <property type="entry name" value="GUANYLATE KINASE"/>
    <property type="match status" value="1"/>
</dbReference>
<dbReference type="InterPro" id="IPR008145">
    <property type="entry name" value="GK/Ca_channel_bsu"/>
</dbReference>
<evidence type="ECO:0000313" key="14">
    <source>
        <dbReference type="EMBL" id="CAL58908.1"/>
    </source>
</evidence>
<dbReference type="STRING" id="347257.MAG2100"/>
<dbReference type="PANTHER" id="PTHR23117">
    <property type="entry name" value="GUANYLATE KINASE-RELATED"/>
    <property type="match status" value="1"/>
</dbReference>
<dbReference type="Proteomes" id="UP000007065">
    <property type="component" value="Chromosome"/>
</dbReference>
<dbReference type="InterPro" id="IPR008144">
    <property type="entry name" value="Guanylate_kin-like_dom"/>
</dbReference>
<evidence type="ECO:0000313" key="15">
    <source>
        <dbReference type="Proteomes" id="UP000007065"/>
    </source>
</evidence>
<dbReference type="HOGENOM" id="CLU_001715_1_2_14"/>
<comment type="catalytic activity">
    <reaction evidence="11 12">
        <text>GMP + ATP = GDP + ADP</text>
        <dbReference type="Rhea" id="RHEA:20780"/>
        <dbReference type="ChEBI" id="CHEBI:30616"/>
        <dbReference type="ChEBI" id="CHEBI:58115"/>
        <dbReference type="ChEBI" id="CHEBI:58189"/>
        <dbReference type="ChEBI" id="CHEBI:456216"/>
        <dbReference type="EC" id="2.7.4.8"/>
    </reaction>
</comment>
<dbReference type="InterPro" id="IPR017665">
    <property type="entry name" value="Guanylate_kinase"/>
</dbReference>
<dbReference type="HAMAP" id="MF_00328">
    <property type="entry name" value="Guanylate_kinase"/>
    <property type="match status" value="1"/>
</dbReference>
<dbReference type="GO" id="GO:0004385">
    <property type="term" value="F:GMP kinase activity"/>
    <property type="evidence" value="ECO:0007669"/>
    <property type="project" value="UniProtKB-UniRule"/>
</dbReference>
<evidence type="ECO:0000256" key="9">
    <source>
        <dbReference type="ARBA" id="ARBA00022840"/>
    </source>
</evidence>
<sequence>MTESVNKKPIIIFAGPSGVGKGTIEKYLFDNKELRLHLACSATTRKPRAGEVEGVHYFFISKEDFEKKISENAFLEYSYHFENYYGTLYAEIDRIHNLNKVPFLEIETNGAKQILSKKEVNDRYKVITFFILPPSVTELKNRILNRNTENKEAINIRMQKAIDEINDQHLFKYKIVNDDAELAAKRVTQIIKEEI</sequence>
<accession>A5IXZ9</accession>
<dbReference type="AlphaFoldDB" id="A5IXZ9"/>
<evidence type="ECO:0000256" key="8">
    <source>
        <dbReference type="ARBA" id="ARBA00022777"/>
    </source>
</evidence>
<comment type="subcellular location">
    <subcellularLocation>
        <location evidence="2 12">Cytoplasm</location>
    </subcellularLocation>
</comment>
<organism evidence="14 15">
    <name type="scientific">Mycoplasmopsis agalactiae (strain NCTC 10123 / CIP 59.7 / PG2)</name>
    <name type="common">Mycoplasma agalactiae</name>
    <dbReference type="NCBI Taxonomy" id="347257"/>
    <lineage>
        <taxon>Bacteria</taxon>
        <taxon>Bacillati</taxon>
        <taxon>Mycoplasmatota</taxon>
        <taxon>Mycoplasmoidales</taxon>
        <taxon>Metamycoplasmataceae</taxon>
        <taxon>Mycoplasmopsis</taxon>
    </lineage>
</organism>
<dbReference type="RefSeq" id="WP_011949389.1">
    <property type="nucleotide sequence ID" value="NC_009497.1"/>
</dbReference>
<keyword evidence="7 12" id="KW-0547">Nucleotide-binding</keyword>
<evidence type="ECO:0000256" key="1">
    <source>
        <dbReference type="ARBA" id="ARBA00003531"/>
    </source>
</evidence>
<keyword evidence="12" id="KW-0963">Cytoplasm</keyword>
<evidence type="ECO:0000256" key="10">
    <source>
        <dbReference type="ARBA" id="ARBA00030128"/>
    </source>
</evidence>
<evidence type="ECO:0000256" key="3">
    <source>
        <dbReference type="ARBA" id="ARBA00005790"/>
    </source>
</evidence>
<evidence type="ECO:0000256" key="4">
    <source>
        <dbReference type="ARBA" id="ARBA00012961"/>
    </source>
</evidence>
<dbReference type="NCBIfam" id="TIGR03263">
    <property type="entry name" value="guanyl_kin"/>
    <property type="match status" value="1"/>
</dbReference>
<evidence type="ECO:0000259" key="13">
    <source>
        <dbReference type="PROSITE" id="PS50052"/>
    </source>
</evidence>
<dbReference type="EMBL" id="CU179680">
    <property type="protein sequence ID" value="CAL58908.1"/>
    <property type="molecule type" value="Genomic_DNA"/>
</dbReference>
<dbReference type="SMART" id="SM00072">
    <property type="entry name" value="GuKc"/>
    <property type="match status" value="1"/>
</dbReference>
<dbReference type="GO" id="GO:0005829">
    <property type="term" value="C:cytosol"/>
    <property type="evidence" value="ECO:0007669"/>
    <property type="project" value="TreeGrafter"/>
</dbReference>
<feature type="binding site" evidence="12">
    <location>
        <begin position="15"/>
        <end position="22"/>
    </location>
    <ligand>
        <name>ATP</name>
        <dbReference type="ChEBI" id="CHEBI:30616"/>
    </ligand>
</feature>
<gene>
    <name evidence="12 14" type="primary">gmk</name>
    <name evidence="14" type="ordered locus">MAG2100</name>
</gene>
<comment type="function">
    <text evidence="1 12">Essential for recycling GMP and indirectly, cGMP.</text>
</comment>
<dbReference type="KEGG" id="maa:MAG2100"/>
<evidence type="ECO:0000256" key="2">
    <source>
        <dbReference type="ARBA" id="ARBA00004496"/>
    </source>
</evidence>
<evidence type="ECO:0000256" key="7">
    <source>
        <dbReference type="ARBA" id="ARBA00022741"/>
    </source>
</evidence>